<organism evidence="20 21">
    <name type="scientific">Alkalimarinus alittae</name>
    <dbReference type="NCBI Taxonomy" id="2961619"/>
    <lineage>
        <taxon>Bacteria</taxon>
        <taxon>Pseudomonadati</taxon>
        <taxon>Pseudomonadota</taxon>
        <taxon>Gammaproteobacteria</taxon>
        <taxon>Alteromonadales</taxon>
        <taxon>Alteromonadaceae</taxon>
        <taxon>Alkalimarinus</taxon>
    </lineage>
</organism>
<evidence type="ECO:0000259" key="16">
    <source>
        <dbReference type="Pfam" id="PF00675"/>
    </source>
</evidence>
<evidence type="ECO:0000313" key="21">
    <source>
        <dbReference type="Proteomes" id="UP001163739"/>
    </source>
</evidence>
<evidence type="ECO:0000256" key="4">
    <source>
        <dbReference type="ARBA" id="ARBA00012449"/>
    </source>
</evidence>
<gene>
    <name evidence="20" type="ORF">NKI27_18060</name>
</gene>
<comment type="similarity">
    <text evidence="3 14">Belongs to the peptidase M16 family.</text>
</comment>
<feature type="domain" description="Peptidase M16 N-terminal" evidence="16">
    <location>
        <begin position="59"/>
        <end position="186"/>
    </location>
</feature>
<dbReference type="InterPro" id="IPR054734">
    <property type="entry name" value="PqqF-like_C_4"/>
</dbReference>
<feature type="domain" description="Peptidase M16 C-terminal" evidence="17">
    <location>
        <begin position="221"/>
        <end position="403"/>
    </location>
</feature>
<keyword evidence="7" id="KW-0479">Metal-binding</keyword>
<dbReference type="InterPro" id="IPR011249">
    <property type="entry name" value="Metalloenz_LuxS/M16"/>
</dbReference>
<dbReference type="EMBL" id="CP100390">
    <property type="protein sequence ID" value="UZE95928.1"/>
    <property type="molecule type" value="Genomic_DNA"/>
</dbReference>
<sequence length="981" mass="109081">MLCNTKWILPFVILVSACSETENLQAVPTPQAAKTNSPVHTPPQDRRSYKSVELKNNLKVLLVSDPETERSAAALAVGVGSEQDPDDSLGLAHFVEHMLFLGSEKYPSPHGFKQFMTQNGGMYNAYTTADQTNFFFEVSAASLEPALDRFSQFFISPTFDEHYIDSELKVVDAEYQMLKGNDGWVSMSLMKPAVHPEHSFSRFEAGSSQTLAGDNINPIKNSVVDFYKTYYAANAMTLVVLGKEPIENLQKQVEKNFSAIRTKAATPKRATLEVGDVVIEPSLFLKSKQPQLLTMELNNPQPQMTLSFSVPAFATHYQEKPEEFIANILNDNDKGGLKARLKEKGWVNNMIAGSRLSTRSYATFDIQFALSEEGMNHYTDIVGAVFQYLRLIKQEGISEERYSQQHQRVAELFRFQEKIPAIAYVGELANNLQSYPAIDVFSGPRLMVRYDASVINEYFNYLTPENVLISLSGTGKPLEQRDEWSGHQYSLSTMSVETIAPWQTQSFVSDLSLPTVNITSIAEHSAPPTLESVEMDMSNAPTGGAEPNVINQEQGFAMWYKQDDTFKVPKTDTYFMLESSALKVSPKVTAMKGLYIMMINEVLLSSSSQFRDAGVQHTIHPTKRGINLSLSGMTEPQPALLDIMLKAVTSHSFTEQNFTIAKQNLSSMYQQYNSSQPIDKVMNAITVTLDPLVWEVSELKAELKSLSIEDVRAYQTAFLSQLEVTGLSHGSLNQSQALQLGNQVKKVLKITENGAAMPQPQVINLPQDERWLRTLEGDNSGNVAVVLYSQVQQGTVKEAASVRLLGYLLQSELFNTLRTEHSMGYIVGAAPMPVYNVDGLAIYAQSPNLSATDVQKELEIELNGMNAKIEALSDEVFDNVKKALVSFLTQEPNLKARSDFYWTKIALKSPPFLQKESLIKTLENLSKADFVAFCHQLLSGETSNGLVIHSQPATKSMTTGNKFKIISDLAVFKGNAKYVTE</sequence>
<feature type="domain" description="Peptidase M16 middle/third" evidence="18">
    <location>
        <begin position="413"/>
        <end position="699"/>
    </location>
</feature>
<dbReference type="EC" id="3.4.24.55" evidence="4"/>
<name>A0ABY6N1H1_9ALTE</name>
<comment type="function">
    <text evidence="2">Endopeptidase that degrades small peptides of less than 7 kDa, such as glucagon and insulin.</text>
</comment>
<dbReference type="SUPFAM" id="SSF63411">
    <property type="entry name" value="LuxS/MPP-like metallohydrolase"/>
    <property type="match status" value="4"/>
</dbReference>
<dbReference type="PROSITE" id="PS51257">
    <property type="entry name" value="PROKAR_LIPOPROTEIN"/>
    <property type="match status" value="1"/>
</dbReference>
<evidence type="ECO:0000256" key="12">
    <source>
        <dbReference type="ARBA" id="ARBA00031184"/>
    </source>
</evidence>
<evidence type="ECO:0000256" key="9">
    <source>
        <dbReference type="ARBA" id="ARBA00022833"/>
    </source>
</evidence>
<evidence type="ECO:0000259" key="19">
    <source>
        <dbReference type="Pfam" id="PF22456"/>
    </source>
</evidence>
<evidence type="ECO:0000313" key="20">
    <source>
        <dbReference type="EMBL" id="UZE95928.1"/>
    </source>
</evidence>
<dbReference type="Pfam" id="PF05193">
    <property type="entry name" value="Peptidase_M16_C"/>
    <property type="match status" value="1"/>
</dbReference>
<dbReference type="Gene3D" id="3.30.830.10">
    <property type="entry name" value="Metalloenzyme, LuxS/M16 peptidase-like"/>
    <property type="match status" value="4"/>
</dbReference>
<evidence type="ECO:0000256" key="14">
    <source>
        <dbReference type="RuleBase" id="RU004447"/>
    </source>
</evidence>
<dbReference type="Pfam" id="PF16187">
    <property type="entry name" value="Peptidase_M16_M"/>
    <property type="match status" value="1"/>
</dbReference>
<reference evidence="20" key="1">
    <citation type="submission" date="2022-06" db="EMBL/GenBank/DDBJ databases">
        <title>Alkalimarinus sp. nov., isolated from gut of a Alitta virens.</title>
        <authorList>
            <person name="Yang A.I."/>
            <person name="Shin N.-R."/>
        </authorList>
    </citation>
    <scope>NUCLEOTIDE SEQUENCE</scope>
    <source>
        <strain evidence="20">A2M4</strain>
    </source>
</reference>
<dbReference type="InterPro" id="IPR032632">
    <property type="entry name" value="Peptidase_M16_M"/>
</dbReference>
<dbReference type="RefSeq" id="WP_265047411.1">
    <property type="nucleotide sequence ID" value="NZ_CP100390.1"/>
</dbReference>
<evidence type="ECO:0000256" key="2">
    <source>
        <dbReference type="ARBA" id="ARBA00002184"/>
    </source>
</evidence>
<keyword evidence="8" id="KW-0378">Hydrolase</keyword>
<dbReference type="PANTHER" id="PTHR43690:SF18">
    <property type="entry name" value="INSULIN-DEGRADING ENZYME-RELATED"/>
    <property type="match status" value="1"/>
</dbReference>
<feature type="domain" description="Coenzyme PQQ synthesis protein F-like C-terminal lobe" evidence="19">
    <location>
        <begin position="804"/>
        <end position="902"/>
    </location>
</feature>
<evidence type="ECO:0000256" key="1">
    <source>
        <dbReference type="ARBA" id="ARBA00001947"/>
    </source>
</evidence>
<dbReference type="InterPro" id="IPR050626">
    <property type="entry name" value="Peptidase_M16"/>
</dbReference>
<evidence type="ECO:0000256" key="5">
    <source>
        <dbReference type="ARBA" id="ARBA00017565"/>
    </source>
</evidence>
<evidence type="ECO:0000256" key="7">
    <source>
        <dbReference type="ARBA" id="ARBA00022723"/>
    </source>
</evidence>
<evidence type="ECO:0000256" key="8">
    <source>
        <dbReference type="ARBA" id="ARBA00022801"/>
    </source>
</evidence>
<keyword evidence="10" id="KW-0482">Metalloprotease</keyword>
<keyword evidence="21" id="KW-1185">Reference proteome</keyword>
<keyword evidence="6" id="KW-0645">Protease</keyword>
<evidence type="ECO:0000256" key="11">
    <source>
        <dbReference type="ARBA" id="ARBA00029597"/>
    </source>
</evidence>
<evidence type="ECO:0000256" key="13">
    <source>
        <dbReference type="ARBA" id="ARBA00033450"/>
    </source>
</evidence>
<dbReference type="Pfam" id="PF22456">
    <property type="entry name" value="PqqF-like_C_4"/>
    <property type="match status" value="1"/>
</dbReference>
<evidence type="ECO:0000256" key="6">
    <source>
        <dbReference type="ARBA" id="ARBA00022670"/>
    </source>
</evidence>
<dbReference type="Proteomes" id="UP001163739">
    <property type="component" value="Chromosome"/>
</dbReference>
<accession>A0ABY6N1H1</accession>
<dbReference type="PANTHER" id="PTHR43690">
    <property type="entry name" value="NARDILYSIN"/>
    <property type="match status" value="1"/>
</dbReference>
<feature type="region of interest" description="Disordered" evidence="15">
    <location>
        <begin position="28"/>
        <end position="48"/>
    </location>
</feature>
<comment type="cofactor">
    <cofactor evidence="1">
        <name>Zn(2+)</name>
        <dbReference type="ChEBI" id="CHEBI:29105"/>
    </cofactor>
</comment>
<dbReference type="InterPro" id="IPR007863">
    <property type="entry name" value="Peptidase_M16_C"/>
</dbReference>
<protein>
    <recommendedName>
        <fullName evidence="5">Protease 3</fullName>
        <ecNumber evidence="4">3.4.24.55</ecNumber>
    </recommendedName>
    <alternativeName>
        <fullName evidence="13">Pitrilysin</fullName>
    </alternativeName>
    <alternativeName>
        <fullName evidence="12">Protease III</fullName>
    </alternativeName>
    <alternativeName>
        <fullName evidence="11">Protease pi</fullName>
    </alternativeName>
</protein>
<dbReference type="PROSITE" id="PS00143">
    <property type="entry name" value="INSULINASE"/>
    <property type="match status" value="1"/>
</dbReference>
<feature type="compositionally biased region" description="Polar residues" evidence="15">
    <location>
        <begin position="28"/>
        <end position="39"/>
    </location>
</feature>
<evidence type="ECO:0000256" key="15">
    <source>
        <dbReference type="SAM" id="MobiDB-lite"/>
    </source>
</evidence>
<dbReference type="InterPro" id="IPR001431">
    <property type="entry name" value="Pept_M16_Zn_BS"/>
</dbReference>
<evidence type="ECO:0000259" key="17">
    <source>
        <dbReference type="Pfam" id="PF05193"/>
    </source>
</evidence>
<evidence type="ECO:0000256" key="10">
    <source>
        <dbReference type="ARBA" id="ARBA00023049"/>
    </source>
</evidence>
<evidence type="ECO:0000259" key="18">
    <source>
        <dbReference type="Pfam" id="PF16187"/>
    </source>
</evidence>
<evidence type="ECO:0000256" key="3">
    <source>
        <dbReference type="ARBA" id="ARBA00007261"/>
    </source>
</evidence>
<keyword evidence="9" id="KW-0862">Zinc</keyword>
<proteinExistence type="inferred from homology"/>
<dbReference type="Pfam" id="PF00675">
    <property type="entry name" value="Peptidase_M16"/>
    <property type="match status" value="1"/>
</dbReference>
<dbReference type="InterPro" id="IPR011765">
    <property type="entry name" value="Pept_M16_N"/>
</dbReference>